<dbReference type="InterPro" id="IPR019826">
    <property type="entry name" value="Carboxylesterase_B_AS"/>
</dbReference>
<feature type="domain" description="Carboxylesterase type B" evidence="4">
    <location>
        <begin position="13"/>
        <end position="544"/>
    </location>
</feature>
<dbReference type="Gene3D" id="3.40.50.1820">
    <property type="entry name" value="alpha/beta hydrolase"/>
    <property type="match status" value="1"/>
</dbReference>
<evidence type="ECO:0000256" key="2">
    <source>
        <dbReference type="ARBA" id="ARBA00022801"/>
    </source>
</evidence>
<comment type="caution">
    <text evidence="5">The sequence shown here is derived from an EMBL/GenBank/DDBJ whole genome shotgun (WGS) entry which is preliminary data.</text>
</comment>
<reference evidence="5" key="1">
    <citation type="submission" date="2021-07" db="EMBL/GenBank/DDBJ databases">
        <title>Draft genome of Mortierella alpina, strain LL118, isolated from an aspen leaf litter sample.</title>
        <authorList>
            <person name="Yang S."/>
            <person name="Vinatzer B.A."/>
        </authorList>
    </citation>
    <scope>NUCLEOTIDE SEQUENCE</scope>
    <source>
        <strain evidence="5">LL118</strain>
    </source>
</reference>
<evidence type="ECO:0000313" key="5">
    <source>
        <dbReference type="EMBL" id="KAG9320791.1"/>
    </source>
</evidence>
<gene>
    <name evidence="5" type="ORF">KVV02_005401</name>
</gene>
<dbReference type="AlphaFoldDB" id="A0A9P8A0Y5"/>
<dbReference type="InterPro" id="IPR029058">
    <property type="entry name" value="AB_hydrolase_fold"/>
</dbReference>
<organism evidence="5 6">
    <name type="scientific">Mortierella alpina</name>
    <name type="common">Oleaginous fungus</name>
    <name type="synonym">Mortierella renispora</name>
    <dbReference type="NCBI Taxonomy" id="64518"/>
    <lineage>
        <taxon>Eukaryota</taxon>
        <taxon>Fungi</taxon>
        <taxon>Fungi incertae sedis</taxon>
        <taxon>Mucoromycota</taxon>
        <taxon>Mortierellomycotina</taxon>
        <taxon>Mortierellomycetes</taxon>
        <taxon>Mortierellales</taxon>
        <taxon>Mortierellaceae</taxon>
        <taxon>Mortierella</taxon>
    </lineage>
</organism>
<accession>A0A9P8A0Y5</accession>
<comment type="similarity">
    <text evidence="1 3">Belongs to the type-B carboxylesterase/lipase family.</text>
</comment>
<keyword evidence="2 3" id="KW-0378">Hydrolase</keyword>
<dbReference type="GO" id="GO:0016787">
    <property type="term" value="F:hydrolase activity"/>
    <property type="evidence" value="ECO:0007669"/>
    <property type="project" value="UniProtKB-KW"/>
</dbReference>
<dbReference type="PROSITE" id="PS00122">
    <property type="entry name" value="CARBOXYLESTERASE_B_1"/>
    <property type="match status" value="1"/>
</dbReference>
<dbReference type="EMBL" id="JAIFTL010000257">
    <property type="protein sequence ID" value="KAG9320791.1"/>
    <property type="molecule type" value="Genomic_DNA"/>
</dbReference>
<evidence type="ECO:0000256" key="3">
    <source>
        <dbReference type="RuleBase" id="RU361235"/>
    </source>
</evidence>
<dbReference type="Proteomes" id="UP000717515">
    <property type="component" value="Unassembled WGS sequence"/>
</dbReference>
<evidence type="ECO:0000313" key="6">
    <source>
        <dbReference type="Proteomes" id="UP000717515"/>
    </source>
</evidence>
<dbReference type="Pfam" id="PF00135">
    <property type="entry name" value="COesterase"/>
    <property type="match status" value="1"/>
</dbReference>
<dbReference type="PANTHER" id="PTHR43142:SF1">
    <property type="entry name" value="CARBOXYLIC ESTER HYDROLASE"/>
    <property type="match status" value="1"/>
</dbReference>
<dbReference type="InterPro" id="IPR002018">
    <property type="entry name" value="CarbesteraseB"/>
</dbReference>
<proteinExistence type="inferred from homology"/>
<name>A0A9P8A0Y5_MORAP</name>
<evidence type="ECO:0000256" key="1">
    <source>
        <dbReference type="ARBA" id="ARBA00005964"/>
    </source>
</evidence>
<protein>
    <recommendedName>
        <fullName evidence="3">Carboxylic ester hydrolase</fullName>
        <ecNumber evidence="3">3.1.1.-</ecNumber>
    </recommendedName>
</protein>
<sequence>MMSLPEPEDIHHPKITISGLGTVRGVLDSVHPVAKFLNIPFGVLTERWRPADKVRPWQGVRDGTKNGFHPPQPTKIWSLMSLVFGIEPEVMYEETMSEQDCLSLNIFTPASALDSREELPVLVWIYGGGFKIGSITAPLHDCTELVAASVELKKPMIVVAINYRLNYFGYMSSKELALDVQNYAQNVPEDQRRWYDASVGNWGFLDQILGLEWIRDHIQTFGGDPGRVTIMGESAGGASISYLQLIPECRGLFYRAIMLSGTASCSPTMRPEYEGQRYFDHICRVFNIPAEAPPLDKVARLRAIPEKKLAEELNTLEVMLFGPTLDGVLFKKDSRLTIGDASLYDPHFNWVAVGTCADEASMFSSTSNATPETIAKLKGRLCAPGDDEVFDRIFGVPKTDADAIKIYDHLFNNGFFKYPTLQASEAILAHPTCRLTRYHFDVQVQQTNELYPDLKAHHGADLYFIFGNKTALSMLSEDERLFVRKVQEVWIEFVTTKTPEGSHLPKVSNALPASTSEEAMVFGADLKVGRGVVERMTAEEVEFWRRSFAYAAQQAQLGRGVDVGFDIFKAL</sequence>
<dbReference type="PANTHER" id="PTHR43142">
    <property type="entry name" value="CARBOXYLIC ESTER HYDROLASE"/>
    <property type="match status" value="1"/>
</dbReference>
<dbReference type="SUPFAM" id="SSF53474">
    <property type="entry name" value="alpha/beta-Hydrolases"/>
    <property type="match status" value="1"/>
</dbReference>
<dbReference type="EC" id="3.1.1.-" evidence="3"/>
<evidence type="ECO:0000259" key="4">
    <source>
        <dbReference type="Pfam" id="PF00135"/>
    </source>
</evidence>